<proteinExistence type="predicted"/>
<evidence type="ECO:0000313" key="1">
    <source>
        <dbReference type="EMBL" id="QHT06324.1"/>
    </source>
</evidence>
<dbReference type="AlphaFoldDB" id="A0A6C0CRK1"/>
<reference evidence="1" key="1">
    <citation type="journal article" date="2020" name="Nature">
        <title>Giant virus diversity and host interactions through global metagenomics.</title>
        <authorList>
            <person name="Schulz F."/>
            <person name="Roux S."/>
            <person name="Paez-Espino D."/>
            <person name="Jungbluth S."/>
            <person name="Walsh D.A."/>
            <person name="Denef V.J."/>
            <person name="McMahon K.D."/>
            <person name="Konstantinidis K.T."/>
            <person name="Eloe-Fadrosh E.A."/>
            <person name="Kyrpides N.C."/>
            <person name="Woyke T."/>
        </authorList>
    </citation>
    <scope>NUCLEOTIDE SEQUENCE</scope>
    <source>
        <strain evidence="1">GVMAG-M-3300021425-30</strain>
    </source>
</reference>
<organism evidence="1">
    <name type="scientific">viral metagenome</name>
    <dbReference type="NCBI Taxonomy" id="1070528"/>
    <lineage>
        <taxon>unclassified sequences</taxon>
        <taxon>metagenomes</taxon>
        <taxon>organismal metagenomes</taxon>
    </lineage>
</organism>
<accession>A0A6C0CRK1</accession>
<protein>
    <submittedName>
        <fullName evidence="1">Uncharacterized protein</fullName>
    </submittedName>
</protein>
<name>A0A6C0CRK1_9ZZZZ</name>
<sequence length="301" mass="32805">MFFTNSSGRYQPYRTWKSGNGTYAARPGWSRPIPDSNLLNPAPGKANPIKHWRKQLQPYNNTSKTGVNIPFNAPGSTVYLGVNSDDCNCLDNQTGTGEVVNITDNKNVIFQNGHYEVGPNGSRVCITCNPEANIIKSGLTEKSINPVDANTQPQKKFSFSTKQYLKQKCKTYEQRLSGTQIAGVNYTANYNNANKGPQTLQASSCGDCPGDTQVLIIRKPSNRQFGVQGAVDSSSRIQRLKMNTINKAAASLKSEYGSAAANAAKYTSTGATPYFVKSKVNSWPANTAHHRDGNKTICDCD</sequence>
<dbReference type="EMBL" id="MN739467">
    <property type="protein sequence ID" value="QHT06324.1"/>
    <property type="molecule type" value="Genomic_DNA"/>
</dbReference>